<dbReference type="NCBIfam" id="TIGR03082">
    <property type="entry name" value="Gneg_AbrB_dup"/>
    <property type="match status" value="2"/>
</dbReference>
<feature type="transmembrane region" description="Helical" evidence="1">
    <location>
        <begin position="38"/>
        <end position="56"/>
    </location>
</feature>
<evidence type="ECO:0000313" key="2">
    <source>
        <dbReference type="EMBL" id="MBZ9569087.1"/>
    </source>
</evidence>
<keyword evidence="1" id="KW-1133">Transmembrane helix</keyword>
<feature type="transmembrane region" description="Helical" evidence="1">
    <location>
        <begin position="191"/>
        <end position="211"/>
    </location>
</feature>
<dbReference type="PANTHER" id="PTHR38457">
    <property type="entry name" value="REGULATOR ABRB-RELATED"/>
    <property type="match status" value="1"/>
</dbReference>
<accession>A0ABS7X2G0</accession>
<protein>
    <submittedName>
        <fullName evidence="2">AbrB family transcriptional regulator</fullName>
    </submittedName>
</protein>
<feature type="transmembrane region" description="Helical" evidence="1">
    <location>
        <begin position="145"/>
        <end position="170"/>
    </location>
</feature>
<keyword evidence="1" id="KW-0812">Transmembrane</keyword>
<feature type="transmembrane region" description="Helical" evidence="1">
    <location>
        <begin position="326"/>
        <end position="347"/>
    </location>
</feature>
<dbReference type="EMBL" id="JAGXFD010000002">
    <property type="protein sequence ID" value="MBZ9569087.1"/>
    <property type="molecule type" value="Genomic_DNA"/>
</dbReference>
<sequence>MSGMQRTRMTSVIRFLPALLLGIVGGGLAYAVGLPLPWLLGALIASTLVSLSGIRLRSPGRARRVVLAVIGVMLGAAFSPDMTGDMVTWGSSLIVMLMATAAMMAFSVWFGRHVAGHSVSTALYAGVPGGVSAVTLMAVDSGADLRIVGLTHAVRILVLLVAIPPVLNLLGHVTLQPRTIGWSQWLVFPGLDDIFMLLFAGLAGVLLGRWLRLPNPLLFGPVLVSAVLHVSGTTEASIPPLIVALAQVIIGLSVGVRFGGTPLRDVGHSLVMAMVQAVALLLIAVGAAWGIHAATGVSAAAALLAYMPGGAPELSLVALSLGIEPAFVTSHHLLRLTVLILLLPWLLRGLGRARSSRS</sequence>
<feature type="transmembrane region" description="Helical" evidence="1">
    <location>
        <begin position="12"/>
        <end position="32"/>
    </location>
</feature>
<keyword evidence="1" id="KW-0472">Membrane</keyword>
<name>A0ABS7X2G0_9GAMM</name>
<dbReference type="RefSeq" id="WP_224421472.1">
    <property type="nucleotide sequence ID" value="NZ_JAGXFD010000002.1"/>
</dbReference>
<feature type="transmembrane region" description="Helical" evidence="1">
    <location>
        <begin position="65"/>
        <end position="83"/>
    </location>
</feature>
<proteinExistence type="predicted"/>
<dbReference type="Proteomes" id="UP001319883">
    <property type="component" value="Unassembled WGS sequence"/>
</dbReference>
<feature type="transmembrane region" description="Helical" evidence="1">
    <location>
        <begin position="122"/>
        <end position="139"/>
    </location>
</feature>
<reference evidence="2 3" key="1">
    <citation type="submission" date="2021-05" db="EMBL/GenBank/DDBJ databases">
        <title>Petroleum and Energy Research Collection (APPE): ex situ preservation of microbial diversity associated with the oil industry and exploitation of its biotechnological potential.</title>
        <authorList>
            <person name="Paixao C.T.M."/>
            <person name="Gomes M.B."/>
            <person name="Oliveira V.M."/>
        </authorList>
    </citation>
    <scope>NUCLEOTIDE SEQUENCE [LARGE SCALE GENOMIC DNA]</scope>
    <source>
        <strain evidence="2 3">LIT2</strain>
    </source>
</reference>
<keyword evidence="3" id="KW-1185">Reference proteome</keyword>
<gene>
    <name evidence="2" type="ORF">KGQ91_15565</name>
</gene>
<feature type="transmembrane region" description="Helical" evidence="1">
    <location>
        <begin position="89"/>
        <end position="110"/>
    </location>
</feature>
<evidence type="ECO:0000256" key="1">
    <source>
        <dbReference type="SAM" id="Phobius"/>
    </source>
</evidence>
<dbReference type="InterPro" id="IPR007820">
    <property type="entry name" value="AbrB_fam"/>
</dbReference>
<dbReference type="InterPro" id="IPR017516">
    <property type="entry name" value="AbrB_dup"/>
</dbReference>
<dbReference type="Pfam" id="PF05145">
    <property type="entry name" value="AbrB"/>
    <property type="match status" value="1"/>
</dbReference>
<feature type="transmembrane region" description="Helical" evidence="1">
    <location>
        <begin position="277"/>
        <end position="306"/>
    </location>
</feature>
<dbReference type="PANTHER" id="PTHR38457:SF1">
    <property type="entry name" value="REGULATOR ABRB-RELATED"/>
    <property type="match status" value="1"/>
</dbReference>
<organism evidence="2 3">
    <name type="scientific">Modicisalibacter tunisiensis</name>
    <dbReference type="NCBI Taxonomy" id="390637"/>
    <lineage>
        <taxon>Bacteria</taxon>
        <taxon>Pseudomonadati</taxon>
        <taxon>Pseudomonadota</taxon>
        <taxon>Gammaproteobacteria</taxon>
        <taxon>Oceanospirillales</taxon>
        <taxon>Halomonadaceae</taxon>
        <taxon>Modicisalibacter</taxon>
    </lineage>
</organism>
<dbReference type="PIRSF" id="PIRSF038991">
    <property type="entry name" value="Protein_AbrB"/>
    <property type="match status" value="1"/>
</dbReference>
<feature type="transmembrane region" description="Helical" evidence="1">
    <location>
        <begin position="238"/>
        <end position="256"/>
    </location>
</feature>
<comment type="caution">
    <text evidence="2">The sequence shown here is derived from an EMBL/GenBank/DDBJ whole genome shotgun (WGS) entry which is preliminary data.</text>
</comment>
<evidence type="ECO:0000313" key="3">
    <source>
        <dbReference type="Proteomes" id="UP001319883"/>
    </source>
</evidence>